<feature type="transmembrane region" description="Helical" evidence="1">
    <location>
        <begin position="12"/>
        <end position="33"/>
    </location>
</feature>
<feature type="transmembrane region" description="Helical" evidence="1">
    <location>
        <begin position="40"/>
        <end position="60"/>
    </location>
</feature>
<keyword evidence="1" id="KW-0812">Transmembrane</keyword>
<comment type="caution">
    <text evidence="2">The sequence shown here is derived from an EMBL/GenBank/DDBJ whole genome shotgun (WGS) entry which is preliminary data.</text>
</comment>
<dbReference type="Pfam" id="PF14068">
    <property type="entry name" value="YuiB"/>
    <property type="match status" value="1"/>
</dbReference>
<keyword evidence="1" id="KW-0472">Membrane</keyword>
<keyword evidence="1" id="KW-1133">Transmembrane helix</keyword>
<protein>
    <submittedName>
        <fullName evidence="2">Membrane protein</fullName>
    </submittedName>
</protein>
<gene>
    <name evidence="2" type="ORF">AFL42_00850</name>
</gene>
<name>A0ABR5MN56_9BACI</name>
<sequence length="110" mass="12650">MGKGVSRLVQLLVMIILYFVMFFGIAFIVNMLIRKTWLMAYLYPFILIIMIDNLATWEYIVRPGQAFSALGTKLVNLTGFDIILFVFGFLGTITAGYVMKLLRKNGYQMF</sequence>
<keyword evidence="3" id="KW-1185">Reference proteome</keyword>
<feature type="transmembrane region" description="Helical" evidence="1">
    <location>
        <begin position="80"/>
        <end position="99"/>
    </location>
</feature>
<evidence type="ECO:0000256" key="1">
    <source>
        <dbReference type="SAM" id="Phobius"/>
    </source>
</evidence>
<evidence type="ECO:0000313" key="3">
    <source>
        <dbReference type="Proteomes" id="UP000037854"/>
    </source>
</evidence>
<organism evidence="2 3">
    <name type="scientific">Oceanobacillus caeni</name>
    <dbReference type="NCBI Taxonomy" id="405946"/>
    <lineage>
        <taxon>Bacteria</taxon>
        <taxon>Bacillati</taxon>
        <taxon>Bacillota</taxon>
        <taxon>Bacilli</taxon>
        <taxon>Bacillales</taxon>
        <taxon>Bacillaceae</taxon>
        <taxon>Oceanobacillus</taxon>
    </lineage>
</organism>
<dbReference type="InterPro" id="IPR025917">
    <property type="entry name" value="YuiB"/>
</dbReference>
<dbReference type="Proteomes" id="UP000037854">
    <property type="component" value="Unassembled WGS sequence"/>
</dbReference>
<proteinExistence type="predicted"/>
<reference evidence="2 3" key="1">
    <citation type="submission" date="2015-07" db="EMBL/GenBank/DDBJ databases">
        <title>High-quality draft genome sequence of Oceanobacillus caeni HM6, a bacillus isolated from a human feces.</title>
        <authorList>
            <person name="Kumar J."/>
            <person name="Verma M.K."/>
            <person name="Pandey R."/>
            <person name="Bhambi M."/>
            <person name="Chauhan N."/>
        </authorList>
    </citation>
    <scope>NUCLEOTIDE SEQUENCE [LARGE SCALE GENOMIC DNA]</scope>
    <source>
        <strain evidence="2 3">HM6</strain>
    </source>
</reference>
<accession>A0ABR5MN56</accession>
<dbReference type="EMBL" id="LGTK01000002">
    <property type="protein sequence ID" value="KPH78692.1"/>
    <property type="molecule type" value="Genomic_DNA"/>
</dbReference>
<evidence type="ECO:0000313" key="2">
    <source>
        <dbReference type="EMBL" id="KPH78692.1"/>
    </source>
</evidence>